<keyword evidence="2" id="KW-1185">Reference proteome</keyword>
<evidence type="ECO:0000313" key="2">
    <source>
        <dbReference type="Proteomes" id="UP001162131"/>
    </source>
</evidence>
<name>A0AAU9J5R6_9CILI</name>
<evidence type="ECO:0000313" key="1">
    <source>
        <dbReference type="EMBL" id="CAG9320635.1"/>
    </source>
</evidence>
<dbReference type="EMBL" id="CAJZBQ010000026">
    <property type="protein sequence ID" value="CAG9320635.1"/>
    <property type="molecule type" value="Genomic_DNA"/>
</dbReference>
<evidence type="ECO:0008006" key="3">
    <source>
        <dbReference type="Google" id="ProtNLM"/>
    </source>
</evidence>
<accession>A0AAU9J5R6</accession>
<dbReference type="Proteomes" id="UP001162131">
    <property type="component" value="Unassembled WGS sequence"/>
</dbReference>
<sequence length="101" mass="11509">MRGNFFATLDCSYTFDSILASIRLFNNPEVLKIQAAWLSPYLLTPVWSNGLAVSSTGRGKVRKWKMLSSLAFIRLPDINYVQKLSPIITVRLGKFMKRILL</sequence>
<comment type="caution">
    <text evidence="1">The sequence shown here is derived from an EMBL/GenBank/DDBJ whole genome shotgun (WGS) entry which is preliminary data.</text>
</comment>
<protein>
    <recommendedName>
        <fullName evidence="3">Maturase K</fullName>
    </recommendedName>
</protein>
<organism evidence="1 2">
    <name type="scientific">Blepharisma stoltei</name>
    <dbReference type="NCBI Taxonomy" id="1481888"/>
    <lineage>
        <taxon>Eukaryota</taxon>
        <taxon>Sar</taxon>
        <taxon>Alveolata</taxon>
        <taxon>Ciliophora</taxon>
        <taxon>Postciliodesmatophora</taxon>
        <taxon>Heterotrichea</taxon>
        <taxon>Heterotrichida</taxon>
        <taxon>Blepharismidae</taxon>
        <taxon>Blepharisma</taxon>
    </lineage>
</organism>
<dbReference type="AlphaFoldDB" id="A0AAU9J5R6"/>
<reference evidence="1" key="1">
    <citation type="submission" date="2021-09" db="EMBL/GenBank/DDBJ databases">
        <authorList>
            <consortium name="AG Swart"/>
            <person name="Singh M."/>
            <person name="Singh A."/>
            <person name="Seah K."/>
            <person name="Emmerich C."/>
        </authorList>
    </citation>
    <scope>NUCLEOTIDE SEQUENCE</scope>
    <source>
        <strain evidence="1">ATCC30299</strain>
    </source>
</reference>
<gene>
    <name evidence="1" type="ORF">BSTOLATCC_MIC27107</name>
</gene>
<proteinExistence type="predicted"/>